<dbReference type="Gene3D" id="1.20.120.1070">
    <property type="entry name" value="Translation initiation factor eIF-2B, N-terminal domain"/>
    <property type="match status" value="1"/>
</dbReference>
<dbReference type="GO" id="GO:0005085">
    <property type="term" value="F:guanyl-nucleotide exchange factor activity"/>
    <property type="evidence" value="ECO:0007669"/>
    <property type="project" value="TreeGrafter"/>
</dbReference>
<dbReference type="InterPro" id="IPR051501">
    <property type="entry name" value="eIF2B_alpha/beta/delta"/>
</dbReference>
<sequence>MLWRRPLPHFIASFHFLANGKMATDDLDTDAGASAQLPIRAAGNTDESNSTAFDIVKTYRSLLDADPDLTMPVAAIESLIELLHATPSSTAMETVEVVKKEKAKLVASAPNPLPILAGADLFEQFLLRSLRGQTASGSADVVLSFDETRQHLLRNKLLFAERAKAARDMIAKLGSERVVDGGVVMTAGGSRVVTKILLHAAAVQKKQFKVIYVLDGSPRTDASVAALRDAGIPVETVLFQKVAYMLLNQSQINVVMVGTEVITWNGGVVSRMGTCQLAQLCKKLPGTMRRFFVAAESHKIHRNMPIAYPMVLHLGVRQRHIGRWENLANGSIRDLDGKPMENWLADQDEVEYTEPEFIDGFITEQGIKSPGMIVKMVEDYN</sequence>
<name>A0AAE0K2H3_9PEZI</name>
<proteinExistence type="inferred from homology"/>
<dbReference type="Pfam" id="PF01008">
    <property type="entry name" value="IF-2B"/>
    <property type="match status" value="1"/>
</dbReference>
<evidence type="ECO:0000256" key="8">
    <source>
        <dbReference type="ARBA" id="ARBA00046432"/>
    </source>
</evidence>
<keyword evidence="4" id="KW-0396">Initiation factor</keyword>
<dbReference type="PANTHER" id="PTHR45860:SF1">
    <property type="entry name" value="TRANSLATION INITIATION FACTOR EIF-2B SUBUNIT ALPHA"/>
    <property type="match status" value="1"/>
</dbReference>
<keyword evidence="3" id="KW-0963">Cytoplasm</keyword>
<dbReference type="AlphaFoldDB" id="A0AAE0K2H3"/>
<evidence type="ECO:0000313" key="11">
    <source>
        <dbReference type="Proteomes" id="UP001287356"/>
    </source>
</evidence>
<dbReference type="Gene3D" id="3.40.50.10470">
    <property type="entry name" value="Translation initiation factor eif-2b, domain 2"/>
    <property type="match status" value="1"/>
</dbReference>
<evidence type="ECO:0000256" key="9">
    <source>
        <dbReference type="RuleBase" id="RU003814"/>
    </source>
</evidence>
<dbReference type="GO" id="GO:0003743">
    <property type="term" value="F:translation initiation factor activity"/>
    <property type="evidence" value="ECO:0007669"/>
    <property type="project" value="UniProtKB-KW"/>
</dbReference>
<accession>A0AAE0K2H3</accession>
<comment type="subcellular location">
    <subcellularLocation>
        <location evidence="1">Cytoplasm</location>
        <location evidence="1">Cytosol</location>
    </subcellularLocation>
</comment>
<dbReference type="GO" id="GO:0005851">
    <property type="term" value="C:eukaryotic translation initiation factor 2B complex"/>
    <property type="evidence" value="ECO:0007669"/>
    <property type="project" value="TreeGrafter"/>
</dbReference>
<dbReference type="InterPro" id="IPR037171">
    <property type="entry name" value="NagB/RpiA_transferase-like"/>
</dbReference>
<gene>
    <name evidence="10" type="ORF">B0T24DRAFT_343405</name>
</gene>
<evidence type="ECO:0000313" key="10">
    <source>
        <dbReference type="EMBL" id="KAK3368898.1"/>
    </source>
</evidence>
<dbReference type="InterPro" id="IPR000649">
    <property type="entry name" value="IF-2B-related"/>
</dbReference>
<evidence type="ECO:0000256" key="6">
    <source>
        <dbReference type="ARBA" id="ARBA00044208"/>
    </source>
</evidence>
<comment type="similarity">
    <text evidence="2 9">Belongs to the eIF-2B alpha/beta/delta subunits family.</text>
</comment>
<dbReference type="EMBL" id="JAULSN010000006">
    <property type="protein sequence ID" value="KAK3368898.1"/>
    <property type="molecule type" value="Genomic_DNA"/>
</dbReference>
<evidence type="ECO:0000256" key="1">
    <source>
        <dbReference type="ARBA" id="ARBA00004514"/>
    </source>
</evidence>
<keyword evidence="5" id="KW-0648">Protein biosynthesis</keyword>
<reference evidence="10" key="2">
    <citation type="submission" date="2023-06" db="EMBL/GenBank/DDBJ databases">
        <authorList>
            <consortium name="Lawrence Berkeley National Laboratory"/>
            <person name="Haridas S."/>
            <person name="Hensen N."/>
            <person name="Bonometti L."/>
            <person name="Westerberg I."/>
            <person name="Brannstrom I.O."/>
            <person name="Guillou S."/>
            <person name="Cros-Aarteil S."/>
            <person name="Calhoun S."/>
            <person name="Kuo A."/>
            <person name="Mondo S."/>
            <person name="Pangilinan J."/>
            <person name="Riley R."/>
            <person name="Labutti K."/>
            <person name="Andreopoulos B."/>
            <person name="Lipzen A."/>
            <person name="Chen C."/>
            <person name="Yanf M."/>
            <person name="Daum C."/>
            <person name="Ng V."/>
            <person name="Clum A."/>
            <person name="Steindorff A."/>
            <person name="Ohm R."/>
            <person name="Martin F."/>
            <person name="Silar P."/>
            <person name="Natvig D."/>
            <person name="Lalanne C."/>
            <person name="Gautier V."/>
            <person name="Ament-Velasquez S.L."/>
            <person name="Kruys A."/>
            <person name="Hutchinson M.I."/>
            <person name="Powell A.J."/>
            <person name="Barry K."/>
            <person name="Miller A.N."/>
            <person name="Grigoriev I.V."/>
            <person name="Debuchy R."/>
            <person name="Gladieux P."/>
            <person name="Thoren M.H."/>
            <person name="Johannesson H."/>
        </authorList>
    </citation>
    <scope>NUCLEOTIDE SEQUENCE</scope>
    <source>
        <strain evidence="10">CBS 958.72</strain>
    </source>
</reference>
<protein>
    <recommendedName>
        <fullName evidence="6">Translation initiation factor eIF2B subunit alpha</fullName>
    </recommendedName>
    <alternativeName>
        <fullName evidence="7">eIF2B GDP-GTP exchange factor subunit alpha</fullName>
    </alternativeName>
</protein>
<dbReference type="PANTHER" id="PTHR45860">
    <property type="entry name" value="TRANSLATION INITIATION FACTOR EIF-2B SUBUNIT ALPHA"/>
    <property type="match status" value="1"/>
</dbReference>
<dbReference type="SUPFAM" id="SSF100950">
    <property type="entry name" value="NagB/RpiA/CoA transferase-like"/>
    <property type="match status" value="1"/>
</dbReference>
<keyword evidence="11" id="KW-1185">Reference proteome</keyword>
<evidence type="ECO:0000256" key="3">
    <source>
        <dbReference type="ARBA" id="ARBA00022490"/>
    </source>
</evidence>
<dbReference type="InterPro" id="IPR042528">
    <property type="entry name" value="elF-2B_alpha_N"/>
</dbReference>
<comment type="subunit">
    <text evidence="8">Component of the translation initiation factor 2B (eIF2B) complex which is a heterodecamer of two sets of five different subunits: alpha, beta, gamma, delta and epsilon. Subunits alpha, beta and delta comprise a regulatory subcomplex and subunits epsilon and gamma comprise a catalytic subcomplex. Within the complex, the hexameric regulatory complex resides at the center, with the two heterodimeric catalytic subcomplexes bound on opposite sides.</text>
</comment>
<reference evidence="10" key="1">
    <citation type="journal article" date="2023" name="Mol. Phylogenet. Evol.">
        <title>Genome-scale phylogeny and comparative genomics of the fungal order Sordariales.</title>
        <authorList>
            <person name="Hensen N."/>
            <person name="Bonometti L."/>
            <person name="Westerberg I."/>
            <person name="Brannstrom I.O."/>
            <person name="Guillou S."/>
            <person name="Cros-Aarteil S."/>
            <person name="Calhoun S."/>
            <person name="Haridas S."/>
            <person name="Kuo A."/>
            <person name="Mondo S."/>
            <person name="Pangilinan J."/>
            <person name="Riley R."/>
            <person name="LaButti K."/>
            <person name="Andreopoulos B."/>
            <person name="Lipzen A."/>
            <person name="Chen C."/>
            <person name="Yan M."/>
            <person name="Daum C."/>
            <person name="Ng V."/>
            <person name="Clum A."/>
            <person name="Steindorff A."/>
            <person name="Ohm R.A."/>
            <person name="Martin F."/>
            <person name="Silar P."/>
            <person name="Natvig D.O."/>
            <person name="Lalanne C."/>
            <person name="Gautier V."/>
            <person name="Ament-Velasquez S.L."/>
            <person name="Kruys A."/>
            <person name="Hutchinson M.I."/>
            <person name="Powell A.J."/>
            <person name="Barry K."/>
            <person name="Miller A.N."/>
            <person name="Grigoriev I.V."/>
            <person name="Debuchy R."/>
            <person name="Gladieux P."/>
            <person name="Hiltunen Thoren M."/>
            <person name="Johannesson H."/>
        </authorList>
    </citation>
    <scope>NUCLEOTIDE SEQUENCE</scope>
    <source>
        <strain evidence="10">CBS 958.72</strain>
    </source>
</reference>
<comment type="caution">
    <text evidence="10">The sequence shown here is derived from an EMBL/GenBank/DDBJ whole genome shotgun (WGS) entry which is preliminary data.</text>
</comment>
<evidence type="ECO:0000256" key="7">
    <source>
        <dbReference type="ARBA" id="ARBA00044236"/>
    </source>
</evidence>
<dbReference type="Proteomes" id="UP001287356">
    <property type="component" value="Unassembled WGS sequence"/>
</dbReference>
<dbReference type="InterPro" id="IPR042529">
    <property type="entry name" value="IF_2B-like_C"/>
</dbReference>
<evidence type="ECO:0000256" key="4">
    <source>
        <dbReference type="ARBA" id="ARBA00022540"/>
    </source>
</evidence>
<dbReference type="GO" id="GO:0005829">
    <property type="term" value="C:cytosol"/>
    <property type="evidence" value="ECO:0007669"/>
    <property type="project" value="UniProtKB-SubCell"/>
</dbReference>
<evidence type="ECO:0000256" key="2">
    <source>
        <dbReference type="ARBA" id="ARBA00007251"/>
    </source>
</evidence>
<evidence type="ECO:0000256" key="5">
    <source>
        <dbReference type="ARBA" id="ARBA00022917"/>
    </source>
</evidence>
<organism evidence="10 11">
    <name type="scientific">Lasiosphaeria ovina</name>
    <dbReference type="NCBI Taxonomy" id="92902"/>
    <lineage>
        <taxon>Eukaryota</taxon>
        <taxon>Fungi</taxon>
        <taxon>Dikarya</taxon>
        <taxon>Ascomycota</taxon>
        <taxon>Pezizomycotina</taxon>
        <taxon>Sordariomycetes</taxon>
        <taxon>Sordariomycetidae</taxon>
        <taxon>Sordariales</taxon>
        <taxon>Lasiosphaeriaceae</taxon>
        <taxon>Lasiosphaeria</taxon>
    </lineage>
</organism>